<protein>
    <submittedName>
        <fullName evidence="2">Uncharacterized protein</fullName>
    </submittedName>
</protein>
<dbReference type="Proteomes" id="UP000218231">
    <property type="component" value="Unassembled WGS sequence"/>
</dbReference>
<evidence type="ECO:0000256" key="1">
    <source>
        <dbReference type="SAM" id="MobiDB-lite"/>
    </source>
</evidence>
<dbReference type="EMBL" id="LIAE01008678">
    <property type="protein sequence ID" value="PAV72981.1"/>
    <property type="molecule type" value="Genomic_DNA"/>
</dbReference>
<name>A0A2A2KGA6_9BILA</name>
<reference evidence="2 3" key="1">
    <citation type="journal article" date="2017" name="Curr. Biol.">
        <title>Genome architecture and evolution of a unichromosomal asexual nematode.</title>
        <authorList>
            <person name="Fradin H."/>
            <person name="Zegar C."/>
            <person name="Gutwein M."/>
            <person name="Lucas J."/>
            <person name="Kovtun M."/>
            <person name="Corcoran D."/>
            <person name="Baugh L.R."/>
            <person name="Kiontke K."/>
            <person name="Gunsalus K."/>
            <person name="Fitch D.H."/>
            <person name="Piano F."/>
        </authorList>
    </citation>
    <scope>NUCLEOTIDE SEQUENCE [LARGE SCALE GENOMIC DNA]</scope>
    <source>
        <strain evidence="2">PF1309</strain>
    </source>
</reference>
<dbReference type="AlphaFoldDB" id="A0A2A2KGA6"/>
<feature type="region of interest" description="Disordered" evidence="1">
    <location>
        <begin position="176"/>
        <end position="225"/>
    </location>
</feature>
<organism evidence="2 3">
    <name type="scientific">Diploscapter pachys</name>
    <dbReference type="NCBI Taxonomy" id="2018661"/>
    <lineage>
        <taxon>Eukaryota</taxon>
        <taxon>Metazoa</taxon>
        <taxon>Ecdysozoa</taxon>
        <taxon>Nematoda</taxon>
        <taxon>Chromadorea</taxon>
        <taxon>Rhabditida</taxon>
        <taxon>Rhabditina</taxon>
        <taxon>Rhabditomorpha</taxon>
        <taxon>Rhabditoidea</taxon>
        <taxon>Rhabditidae</taxon>
        <taxon>Diploscapter</taxon>
    </lineage>
</organism>
<gene>
    <name evidence="2" type="ORF">WR25_16638</name>
</gene>
<feature type="compositionally biased region" description="Basic and acidic residues" evidence="1">
    <location>
        <begin position="180"/>
        <end position="192"/>
    </location>
</feature>
<accession>A0A2A2KGA6</accession>
<keyword evidence="3" id="KW-1185">Reference proteome</keyword>
<evidence type="ECO:0000313" key="2">
    <source>
        <dbReference type="EMBL" id="PAV72981.1"/>
    </source>
</evidence>
<sequence>MPPQVDPIVRGLEAIERLDLNGGVADDLQQRLVAPHVAGQRRDVEIAGQDGRHVERFRPARHPFDEVELLAEFGVYVAIGNVTAGGDVDVFQPDAVGQADTDVARLLVRLPVEAIVLDQRHAAEDRDTMVHALAVDDDMVVAERAEGIEGEVGVDDLGFLEAQDVGFHLAQELFDDGDPETDRIDVPGDDLHAGASRRGRGGGQGSGRPWGRMRHAPSGRPELVEGQLSPSFTLVATCPSTASGRRERGRVIGQAHDVERAAPAGRFMRACPA</sequence>
<comment type="caution">
    <text evidence="2">The sequence shown here is derived from an EMBL/GenBank/DDBJ whole genome shotgun (WGS) entry which is preliminary data.</text>
</comment>
<evidence type="ECO:0000313" key="3">
    <source>
        <dbReference type="Proteomes" id="UP000218231"/>
    </source>
</evidence>
<proteinExistence type="predicted"/>